<feature type="domain" description="HD-GYP" evidence="3">
    <location>
        <begin position="374"/>
        <end position="568"/>
    </location>
</feature>
<organism evidence="4">
    <name type="scientific">Fervidobacterium nodosum</name>
    <dbReference type="NCBI Taxonomy" id="2424"/>
    <lineage>
        <taxon>Bacteria</taxon>
        <taxon>Thermotogati</taxon>
        <taxon>Thermotogota</taxon>
        <taxon>Thermotogae</taxon>
        <taxon>Thermotogales</taxon>
        <taxon>Fervidobacteriaceae</taxon>
        <taxon>Fervidobacterium</taxon>
    </lineage>
</organism>
<dbReference type="Pfam" id="PF13487">
    <property type="entry name" value="HD_5"/>
    <property type="match status" value="1"/>
</dbReference>
<dbReference type="PANTHER" id="PTHR45228:SF8">
    <property type="entry name" value="TWO-COMPONENT RESPONSE REGULATOR-RELATED"/>
    <property type="match status" value="1"/>
</dbReference>
<dbReference type="AlphaFoldDB" id="A0A7C5U4G5"/>
<comment type="caution">
    <text evidence="4">The sequence shown here is derived from an EMBL/GenBank/DDBJ whole genome shotgun (WGS) entry which is preliminary data.</text>
</comment>
<dbReference type="Gene3D" id="1.10.3210.10">
    <property type="entry name" value="Hypothetical protein af1432"/>
    <property type="match status" value="1"/>
</dbReference>
<dbReference type="InterPro" id="IPR037522">
    <property type="entry name" value="HD_GYP_dom"/>
</dbReference>
<dbReference type="SUPFAM" id="SSF109604">
    <property type="entry name" value="HD-domain/PDEase-like"/>
    <property type="match status" value="1"/>
</dbReference>
<dbReference type="SMART" id="SM00471">
    <property type="entry name" value="HDc"/>
    <property type="match status" value="1"/>
</dbReference>
<keyword evidence="2" id="KW-0812">Transmembrane</keyword>
<reference evidence="4" key="1">
    <citation type="journal article" date="2020" name="mSystems">
        <title>Genome- and Community-Level Interaction Insights into Carbon Utilization and Element Cycling Functions of Hydrothermarchaeota in Hydrothermal Sediment.</title>
        <authorList>
            <person name="Zhou Z."/>
            <person name="Liu Y."/>
            <person name="Xu W."/>
            <person name="Pan J."/>
            <person name="Luo Z.H."/>
            <person name="Li M."/>
        </authorList>
    </citation>
    <scope>NUCLEOTIDE SEQUENCE [LARGE SCALE GENOMIC DNA]</scope>
    <source>
        <strain evidence="4">SpSt-1088</strain>
    </source>
</reference>
<dbReference type="PROSITE" id="PS51832">
    <property type="entry name" value="HD_GYP"/>
    <property type="match status" value="1"/>
</dbReference>
<dbReference type="InterPro" id="IPR003607">
    <property type="entry name" value="HD/PDEase_dom"/>
</dbReference>
<dbReference type="PANTHER" id="PTHR45228">
    <property type="entry name" value="CYCLIC DI-GMP PHOSPHODIESTERASE TM_0186-RELATED"/>
    <property type="match status" value="1"/>
</dbReference>
<evidence type="ECO:0000256" key="1">
    <source>
        <dbReference type="SAM" id="Coils"/>
    </source>
</evidence>
<dbReference type="EMBL" id="DRXW01000165">
    <property type="protein sequence ID" value="HHR33805.1"/>
    <property type="molecule type" value="Genomic_DNA"/>
</dbReference>
<name>A0A7C5U4G5_9BACT</name>
<feature type="transmembrane region" description="Helical" evidence="2">
    <location>
        <begin position="271"/>
        <end position="292"/>
    </location>
</feature>
<keyword evidence="2" id="KW-0472">Membrane</keyword>
<evidence type="ECO:0000259" key="3">
    <source>
        <dbReference type="PROSITE" id="PS51832"/>
    </source>
</evidence>
<gene>
    <name evidence="4" type="ORF">ENM46_02545</name>
</gene>
<accession>A0A7C5U4G5</accession>
<evidence type="ECO:0000313" key="4">
    <source>
        <dbReference type="EMBL" id="HHR33805.1"/>
    </source>
</evidence>
<feature type="transmembrane region" description="Helical" evidence="2">
    <location>
        <begin position="16"/>
        <end position="38"/>
    </location>
</feature>
<dbReference type="CDD" id="cd00077">
    <property type="entry name" value="HDc"/>
    <property type="match status" value="1"/>
</dbReference>
<keyword evidence="2" id="KW-1133">Transmembrane helix</keyword>
<sequence length="571" mass="66139">MYSSQQLKALIFRKNLLIAVVVTILFIVIFFVWMFWFITKDSAQSFNTVDDSFKKLISSVSENLILSERTIEDHINSNLPLAKQILESNNYIESLEQVEKIYETNLPERYVDIDIILSDKEGNIISSTGFYTNYQKLHFTPITNSDIDTYPKFISFVPGTRRLIVYSWINLKDKYLVFGFYVNPKVYIDIIEAFTNSKLGNIREIAIYISAKERWDSNLKSPDRFISAGIQNEKVVRTFLNMTFYKEYILHRYDSLITPVYLRVSLNYMNYLYISLVFVLIFMVTVFIFTYLSSKYSIEPFEKDLATLNAAVSEIGNRGVLPPAGDFRIAEAQQFYETLSAMLQELSATMEELEATNEELEKAYNDIANKSDEFKSLLLNISERLAIIAEGYDEDTGQHIFRVKLLSGFLAEKLGLEEERVEQIKMFASLHDIGKIFVPKEILQKPGKLTSEEWDIMRQHTIFAKRILDVPGFESALNIALYHHENYDGTGYPFGLKGKEIPIDAHIVKLVDIYDALRSSRPYKKGFSHEEAMKIILEGDGRTSPQHFSPELLRIFEKYADEIKRLWDSIK</sequence>
<keyword evidence="1" id="KW-0175">Coiled coil</keyword>
<protein>
    <submittedName>
        <fullName evidence="4">HD domain-containing protein</fullName>
    </submittedName>
</protein>
<feature type="coiled-coil region" evidence="1">
    <location>
        <begin position="336"/>
        <end position="377"/>
    </location>
</feature>
<evidence type="ECO:0000256" key="2">
    <source>
        <dbReference type="SAM" id="Phobius"/>
    </source>
</evidence>
<dbReference type="InterPro" id="IPR052020">
    <property type="entry name" value="Cyclic_di-GMP/3'3'-cGAMP_PDE"/>
</dbReference>
<proteinExistence type="predicted"/>